<sequence>MSAAEEIRENKIGFSAREKILPLEQDAFEEYSAPPRKAKGRHTFRPDGLVEVNPQGVHPIFELIDQAEKEWKEKHRKASSSLDEAVAEYRRRYRRSPPKGFDEWWDYVQAHDVQLPDEYDQIYHDLEPFWGLEPRELFALQAERELAKDSYTIGKNAQGKLDILGTSFNEGRYDDLIRHGQMIVELLKNIEDLLPSFRATFSPHDSPYLMTDYVVKSTLLEAASTKSYIGKNDLPSIHHLGWRSACHPESLARLIDFDLDGPQPPKPEKTFIHNHRQSMDPCLHPSLFWLHGQFLSHEYGPDPNPAMIPEFSSCTTTLHHNIRIPTPYGWIEDILPRSDDPDFDEKVDERLLWRGSNTGIFHSSDYRWQNSHRDKLVRYVSELNGTIDYLVPPKPGYEDQPLGPSQTARKARINPATMDMGFVEKPSQCREPTCNLMEQIYDYKKMQSIKDAGNYKYVFDVDGNGWSGRFKRLITSNSLVFKSTIFPEWFTDRVAPWVHYIPIQVDLSDLYDSLIFFRGDAYGEGGHEELARKIALQGREWSKTYWRKEDILAYFYRLFLEYTRLMSLDREEMTFQGDGELELENWL</sequence>
<proteinExistence type="predicted"/>
<keyword evidence="3" id="KW-1185">Reference proteome</keyword>
<protein>
    <recommendedName>
        <fullName evidence="1">Glycosyl transferase CAP10 domain-containing protein</fullName>
    </recommendedName>
</protein>
<dbReference type="Proteomes" id="UP000799118">
    <property type="component" value="Unassembled WGS sequence"/>
</dbReference>
<dbReference type="Pfam" id="PF05686">
    <property type="entry name" value="Glyco_transf_90"/>
    <property type="match status" value="1"/>
</dbReference>
<name>A0A6A4GW75_9AGAR</name>
<dbReference type="OrthoDB" id="541052at2759"/>
<dbReference type="EMBL" id="ML769670">
    <property type="protein sequence ID" value="KAE9390089.1"/>
    <property type="molecule type" value="Genomic_DNA"/>
</dbReference>
<evidence type="ECO:0000313" key="3">
    <source>
        <dbReference type="Proteomes" id="UP000799118"/>
    </source>
</evidence>
<feature type="domain" description="Glycosyl transferase CAP10" evidence="1">
    <location>
        <begin position="293"/>
        <end position="569"/>
    </location>
</feature>
<dbReference type="PANTHER" id="PTHR12203:SF118">
    <property type="entry name" value="BETA-1,2-XYLOSYLTRANSFERASE 1"/>
    <property type="match status" value="1"/>
</dbReference>
<gene>
    <name evidence="2" type="ORF">BT96DRAFT_1002581</name>
</gene>
<evidence type="ECO:0000259" key="1">
    <source>
        <dbReference type="SMART" id="SM00672"/>
    </source>
</evidence>
<accession>A0A6A4GW75</accession>
<dbReference type="InterPro" id="IPR051091">
    <property type="entry name" value="O-Glucosyltr/Glycosyltrsf_90"/>
</dbReference>
<dbReference type="AlphaFoldDB" id="A0A6A4GW75"/>
<organism evidence="2 3">
    <name type="scientific">Gymnopus androsaceus JB14</name>
    <dbReference type="NCBI Taxonomy" id="1447944"/>
    <lineage>
        <taxon>Eukaryota</taxon>
        <taxon>Fungi</taxon>
        <taxon>Dikarya</taxon>
        <taxon>Basidiomycota</taxon>
        <taxon>Agaricomycotina</taxon>
        <taxon>Agaricomycetes</taxon>
        <taxon>Agaricomycetidae</taxon>
        <taxon>Agaricales</taxon>
        <taxon>Marasmiineae</taxon>
        <taxon>Omphalotaceae</taxon>
        <taxon>Gymnopus</taxon>
    </lineage>
</organism>
<reference evidence="2" key="1">
    <citation type="journal article" date="2019" name="Environ. Microbiol.">
        <title>Fungal ecological strategies reflected in gene transcription - a case study of two litter decomposers.</title>
        <authorList>
            <person name="Barbi F."/>
            <person name="Kohler A."/>
            <person name="Barry K."/>
            <person name="Baskaran P."/>
            <person name="Daum C."/>
            <person name="Fauchery L."/>
            <person name="Ihrmark K."/>
            <person name="Kuo A."/>
            <person name="LaButti K."/>
            <person name="Lipzen A."/>
            <person name="Morin E."/>
            <person name="Grigoriev I.V."/>
            <person name="Henrissat B."/>
            <person name="Lindahl B."/>
            <person name="Martin F."/>
        </authorList>
    </citation>
    <scope>NUCLEOTIDE SEQUENCE</scope>
    <source>
        <strain evidence="2">JB14</strain>
    </source>
</reference>
<evidence type="ECO:0000313" key="2">
    <source>
        <dbReference type="EMBL" id="KAE9390089.1"/>
    </source>
</evidence>
<dbReference type="InterPro" id="IPR006598">
    <property type="entry name" value="CAP10"/>
</dbReference>
<dbReference type="PANTHER" id="PTHR12203">
    <property type="entry name" value="KDEL LYS-ASP-GLU-LEU CONTAINING - RELATED"/>
    <property type="match status" value="1"/>
</dbReference>
<dbReference type="SMART" id="SM00672">
    <property type="entry name" value="CAP10"/>
    <property type="match status" value="1"/>
</dbReference>